<evidence type="ECO:0000313" key="2">
    <source>
        <dbReference type="Proteomes" id="UP001372338"/>
    </source>
</evidence>
<dbReference type="PANTHER" id="PTHR36019">
    <property type="entry name" value="PLANT/PROTEIN"/>
    <property type="match status" value="1"/>
</dbReference>
<organism evidence="1 2">
    <name type="scientific">Crotalaria pallida</name>
    <name type="common">Smooth rattlebox</name>
    <name type="synonym">Crotalaria striata</name>
    <dbReference type="NCBI Taxonomy" id="3830"/>
    <lineage>
        <taxon>Eukaryota</taxon>
        <taxon>Viridiplantae</taxon>
        <taxon>Streptophyta</taxon>
        <taxon>Embryophyta</taxon>
        <taxon>Tracheophyta</taxon>
        <taxon>Spermatophyta</taxon>
        <taxon>Magnoliopsida</taxon>
        <taxon>eudicotyledons</taxon>
        <taxon>Gunneridae</taxon>
        <taxon>Pentapetalae</taxon>
        <taxon>rosids</taxon>
        <taxon>fabids</taxon>
        <taxon>Fabales</taxon>
        <taxon>Fabaceae</taxon>
        <taxon>Papilionoideae</taxon>
        <taxon>50 kb inversion clade</taxon>
        <taxon>genistoids sensu lato</taxon>
        <taxon>core genistoids</taxon>
        <taxon>Crotalarieae</taxon>
        <taxon>Crotalaria</taxon>
    </lineage>
</organism>
<comment type="caution">
    <text evidence="1">The sequence shown here is derived from an EMBL/GenBank/DDBJ whole genome shotgun (WGS) entry which is preliminary data.</text>
</comment>
<dbReference type="EMBL" id="JAYWIO010000007">
    <property type="protein sequence ID" value="KAK7250650.1"/>
    <property type="molecule type" value="Genomic_DNA"/>
</dbReference>
<dbReference type="PANTHER" id="PTHR36019:SF3">
    <property type="entry name" value="PLANT_PROTEIN"/>
    <property type="match status" value="1"/>
</dbReference>
<dbReference type="AlphaFoldDB" id="A0AAN9E7W8"/>
<protein>
    <submittedName>
        <fullName evidence="1">Uncharacterized protein</fullName>
    </submittedName>
</protein>
<sequence length="111" mass="12934">MSLNCLTCGHILQRVNSDKDYLPENKTCKEVQMRVGRWWSGNISQPQCANRAIAKIKKEHRRTNSAGSVEPRLVRCSGMRRDWSFEDLTGHQGKRIRRNQGHQTKHDIIMF</sequence>
<keyword evidence="2" id="KW-1185">Reference proteome</keyword>
<name>A0AAN9E7W8_CROPI</name>
<reference evidence="1 2" key="1">
    <citation type="submission" date="2024-01" db="EMBL/GenBank/DDBJ databases">
        <title>The genomes of 5 underutilized Papilionoideae crops provide insights into root nodulation and disease resistanc.</title>
        <authorList>
            <person name="Yuan L."/>
        </authorList>
    </citation>
    <scope>NUCLEOTIDE SEQUENCE [LARGE SCALE GENOMIC DNA]</scope>
    <source>
        <strain evidence="1">ZHUSHIDOU_FW_LH</strain>
        <tissue evidence="1">Leaf</tissue>
    </source>
</reference>
<gene>
    <name evidence="1" type="ORF">RIF29_33206</name>
</gene>
<evidence type="ECO:0000313" key="1">
    <source>
        <dbReference type="EMBL" id="KAK7250650.1"/>
    </source>
</evidence>
<accession>A0AAN9E7W8</accession>
<dbReference type="Proteomes" id="UP001372338">
    <property type="component" value="Unassembled WGS sequence"/>
</dbReference>
<proteinExistence type="predicted"/>